<gene>
    <name evidence="1" type="ORF">Salat_1458600</name>
</gene>
<organism evidence="1 2">
    <name type="scientific">Sesamum alatum</name>
    <dbReference type="NCBI Taxonomy" id="300844"/>
    <lineage>
        <taxon>Eukaryota</taxon>
        <taxon>Viridiplantae</taxon>
        <taxon>Streptophyta</taxon>
        <taxon>Embryophyta</taxon>
        <taxon>Tracheophyta</taxon>
        <taxon>Spermatophyta</taxon>
        <taxon>Magnoliopsida</taxon>
        <taxon>eudicotyledons</taxon>
        <taxon>Gunneridae</taxon>
        <taxon>Pentapetalae</taxon>
        <taxon>asterids</taxon>
        <taxon>lamiids</taxon>
        <taxon>Lamiales</taxon>
        <taxon>Pedaliaceae</taxon>
        <taxon>Sesamum</taxon>
    </lineage>
</organism>
<name>A0AAE1YC69_9LAMI</name>
<reference evidence="1" key="2">
    <citation type="journal article" date="2024" name="Plant">
        <title>Genomic evolution and insights into agronomic trait innovations of Sesamum species.</title>
        <authorList>
            <person name="Miao H."/>
            <person name="Wang L."/>
            <person name="Qu L."/>
            <person name="Liu H."/>
            <person name="Sun Y."/>
            <person name="Le M."/>
            <person name="Wang Q."/>
            <person name="Wei S."/>
            <person name="Zheng Y."/>
            <person name="Lin W."/>
            <person name="Duan Y."/>
            <person name="Cao H."/>
            <person name="Xiong S."/>
            <person name="Wang X."/>
            <person name="Wei L."/>
            <person name="Li C."/>
            <person name="Ma Q."/>
            <person name="Ju M."/>
            <person name="Zhao R."/>
            <person name="Li G."/>
            <person name="Mu C."/>
            <person name="Tian Q."/>
            <person name="Mei H."/>
            <person name="Zhang T."/>
            <person name="Gao T."/>
            <person name="Zhang H."/>
        </authorList>
    </citation>
    <scope>NUCLEOTIDE SEQUENCE</scope>
    <source>
        <strain evidence="1">3651</strain>
    </source>
</reference>
<comment type="caution">
    <text evidence="1">The sequence shown here is derived from an EMBL/GenBank/DDBJ whole genome shotgun (WGS) entry which is preliminary data.</text>
</comment>
<sequence length="116" mass="12597">MAKLWFACTFEEILAQPHIFSPLALMPPISLHPHAPLLAATLNRSVVPPRISAPHRCPPHSVFGSCLTPCASASASHLRPMSCRRYTAAFLNPYIDASVSRAAPYHRASPVLTNCP</sequence>
<proteinExistence type="predicted"/>
<evidence type="ECO:0000313" key="2">
    <source>
        <dbReference type="Proteomes" id="UP001293254"/>
    </source>
</evidence>
<reference evidence="1" key="1">
    <citation type="submission" date="2020-06" db="EMBL/GenBank/DDBJ databases">
        <authorList>
            <person name="Li T."/>
            <person name="Hu X."/>
            <person name="Zhang T."/>
            <person name="Song X."/>
            <person name="Zhang H."/>
            <person name="Dai N."/>
            <person name="Sheng W."/>
            <person name="Hou X."/>
            <person name="Wei L."/>
        </authorList>
    </citation>
    <scope>NUCLEOTIDE SEQUENCE</scope>
    <source>
        <strain evidence="1">3651</strain>
        <tissue evidence="1">Leaf</tissue>
    </source>
</reference>
<keyword evidence="2" id="KW-1185">Reference proteome</keyword>
<accession>A0AAE1YC69</accession>
<dbReference type="AlphaFoldDB" id="A0AAE1YC69"/>
<dbReference type="Proteomes" id="UP001293254">
    <property type="component" value="Unassembled WGS sequence"/>
</dbReference>
<dbReference type="EMBL" id="JACGWO010000005">
    <property type="protein sequence ID" value="KAK4426898.1"/>
    <property type="molecule type" value="Genomic_DNA"/>
</dbReference>
<evidence type="ECO:0000313" key="1">
    <source>
        <dbReference type="EMBL" id="KAK4426898.1"/>
    </source>
</evidence>
<protein>
    <submittedName>
        <fullName evidence="1">Uncharacterized protein</fullName>
    </submittedName>
</protein>